<dbReference type="Gene3D" id="2.60.40.4070">
    <property type="match status" value="1"/>
</dbReference>
<dbReference type="Gene3D" id="2.30.30.910">
    <property type="match status" value="1"/>
</dbReference>
<evidence type="ECO:0000256" key="3">
    <source>
        <dbReference type="ARBA" id="ARBA00022795"/>
    </source>
</evidence>
<dbReference type="Proteomes" id="UP000273675">
    <property type="component" value="Unassembled WGS sequence"/>
</dbReference>
<comment type="caution">
    <text evidence="8">The sequence shown here is derived from an EMBL/GenBank/DDBJ whole genome shotgun (WGS) entry which is preliminary data.</text>
</comment>
<evidence type="ECO:0000256" key="1">
    <source>
        <dbReference type="ARBA" id="ARBA00010577"/>
    </source>
</evidence>
<organism evidence="8 9">
    <name type="scientific">Maricaulis maris</name>
    <dbReference type="NCBI Taxonomy" id="74318"/>
    <lineage>
        <taxon>Bacteria</taxon>
        <taxon>Pseudomonadati</taxon>
        <taxon>Pseudomonadota</taxon>
        <taxon>Alphaproteobacteria</taxon>
        <taxon>Maricaulales</taxon>
        <taxon>Maricaulaceae</taxon>
        <taxon>Maricaulis</taxon>
    </lineage>
</organism>
<dbReference type="EMBL" id="RBIM01000001">
    <property type="protein sequence ID" value="RKR04061.1"/>
    <property type="molecule type" value="Genomic_DNA"/>
</dbReference>
<evidence type="ECO:0000256" key="2">
    <source>
        <dbReference type="ARBA" id="ARBA00016013"/>
    </source>
</evidence>
<sequence length="222" mass="23532">MVDAVSGIGSTSPALSNSQTGLADNFEMFLTLLTEQMKNQDPLNPLDSTQFVNQLVDFSSVEQQIAQNQNLENLLLLQSAAAQSASVSYIGRVATALTPQAMLQDGEASWEYTVPDEVHSSSIIIRDENDRIVARRDGETTAGSHDFTWDGLGDGGAALEDGVYSLEVIAQNADGDNVDVNIQAAARVTGVDLSGSEVIVEMGGIRVPLSSVMSIKDANPNS</sequence>
<evidence type="ECO:0000313" key="8">
    <source>
        <dbReference type="EMBL" id="RKR04061.1"/>
    </source>
</evidence>
<dbReference type="Pfam" id="PF13861">
    <property type="entry name" value="FLgD_tudor"/>
    <property type="match status" value="1"/>
</dbReference>
<feature type="domain" description="FlgD Tudor-like" evidence="7">
    <location>
        <begin position="85"/>
        <end position="212"/>
    </location>
</feature>
<evidence type="ECO:0000256" key="5">
    <source>
        <dbReference type="RuleBase" id="RU362076"/>
    </source>
</evidence>
<comment type="function">
    <text evidence="4 5">Required for flagellar hook formation. May act as a scaffolding protein.</text>
</comment>
<name>A0A495DP44_9PROT</name>
<evidence type="ECO:0000259" key="7">
    <source>
        <dbReference type="Pfam" id="PF13861"/>
    </source>
</evidence>
<reference evidence="8 9" key="1">
    <citation type="submission" date="2018-10" db="EMBL/GenBank/DDBJ databases">
        <title>Genomic Encyclopedia of Type Strains, Phase IV (KMG-IV): sequencing the most valuable type-strain genomes for metagenomic binning, comparative biology and taxonomic classification.</title>
        <authorList>
            <person name="Goeker M."/>
        </authorList>
    </citation>
    <scope>NUCLEOTIDE SEQUENCE [LARGE SCALE GENOMIC DNA]</scope>
    <source>
        <strain evidence="8 9">DSM 4734</strain>
    </source>
</reference>
<dbReference type="Pfam" id="PF13860">
    <property type="entry name" value="FlgD_ig"/>
    <property type="match status" value="1"/>
</dbReference>
<dbReference type="GO" id="GO:0044781">
    <property type="term" value="P:bacterial-type flagellum organization"/>
    <property type="evidence" value="ECO:0007669"/>
    <property type="project" value="UniProtKB-UniRule"/>
</dbReference>
<proteinExistence type="inferred from homology"/>
<dbReference type="InterPro" id="IPR025965">
    <property type="entry name" value="FlgD/Vpr_Ig-like"/>
</dbReference>
<dbReference type="OrthoDB" id="9785233at2"/>
<keyword evidence="8" id="KW-0282">Flagellum</keyword>
<comment type="similarity">
    <text evidence="1 5">Belongs to the FlgD family.</text>
</comment>
<protein>
    <recommendedName>
        <fullName evidence="2 5">Basal-body rod modification protein FlgD</fullName>
    </recommendedName>
</protein>
<keyword evidence="8" id="KW-0969">Cilium</keyword>
<dbReference type="InterPro" id="IPR025963">
    <property type="entry name" value="FLgD_Tudor"/>
</dbReference>
<dbReference type="AlphaFoldDB" id="A0A495DP44"/>
<evidence type="ECO:0000256" key="4">
    <source>
        <dbReference type="ARBA" id="ARBA00024746"/>
    </source>
</evidence>
<dbReference type="Pfam" id="PF03963">
    <property type="entry name" value="FlgD"/>
    <property type="match status" value="1"/>
</dbReference>
<accession>A0A495DP44</accession>
<evidence type="ECO:0000313" key="9">
    <source>
        <dbReference type="Proteomes" id="UP000273675"/>
    </source>
</evidence>
<evidence type="ECO:0000259" key="6">
    <source>
        <dbReference type="Pfam" id="PF13860"/>
    </source>
</evidence>
<feature type="domain" description="FlgD/Vpr Ig-like" evidence="6">
    <location>
        <begin position="104"/>
        <end position="174"/>
    </location>
</feature>
<dbReference type="RefSeq" id="WP_075189478.1">
    <property type="nucleotide sequence ID" value="NZ_RBIM01000001.1"/>
</dbReference>
<dbReference type="InterPro" id="IPR005648">
    <property type="entry name" value="FlgD"/>
</dbReference>
<keyword evidence="3 5" id="KW-1005">Bacterial flagellum biogenesis</keyword>
<keyword evidence="8" id="KW-0966">Cell projection</keyword>
<gene>
    <name evidence="8" type="ORF">C7435_0504</name>
</gene>